<dbReference type="InterPro" id="IPR019826">
    <property type="entry name" value="Carboxylesterase_B_AS"/>
</dbReference>
<evidence type="ECO:0000313" key="8">
    <source>
        <dbReference type="EMBL" id="CAH1111292.1"/>
    </source>
</evidence>
<dbReference type="InterPro" id="IPR050309">
    <property type="entry name" value="Type-B_Carboxylest/Lipase"/>
</dbReference>
<evidence type="ECO:0000256" key="4">
    <source>
        <dbReference type="ARBA" id="ARBA00023157"/>
    </source>
</evidence>
<keyword evidence="5" id="KW-0325">Glycoprotein</keyword>
<dbReference type="PROSITE" id="PS00941">
    <property type="entry name" value="CARBOXYLESTERASE_B_2"/>
    <property type="match status" value="1"/>
</dbReference>
<name>A0A9P0GJ99_9CUCU</name>
<gene>
    <name evidence="8" type="ORF">PSYICH_LOCUS11233</name>
</gene>
<dbReference type="InterPro" id="IPR029058">
    <property type="entry name" value="AB_hydrolase_fold"/>
</dbReference>
<accession>A0A9P0GJ99</accession>
<evidence type="ECO:0000256" key="3">
    <source>
        <dbReference type="ARBA" id="ARBA00022801"/>
    </source>
</evidence>
<dbReference type="InterPro" id="IPR002018">
    <property type="entry name" value="CarbesteraseB"/>
</dbReference>
<evidence type="ECO:0000256" key="1">
    <source>
        <dbReference type="ARBA" id="ARBA00005964"/>
    </source>
</evidence>
<dbReference type="GO" id="GO:0052689">
    <property type="term" value="F:carboxylic ester hydrolase activity"/>
    <property type="evidence" value="ECO:0007669"/>
    <property type="project" value="UniProtKB-KW"/>
</dbReference>
<sequence length="573" mass="64188">MSINFIDASMKVASTTIIFLIVLLECESLTFLKKNDQNKTLQVSTKTGIVQGRERRTTKQTQFFSYEGIPFAQPPINNLRFRSPQPVKPWRGVLNATDLSEGCIEIRIRFIEIYTPGSEDCLYLNVYTPKNRKISKDGLLPVIVWIYGGGFIEGLAALYGPYNLLDKNLVVVTFNYRLGAFGFLSTEDEASPGNYGLKDQNAALRWINANIKQFGGDPTKVTISGHSAGASSVLHHMIAPKSRGLFSRAIAWSGDTTSVWGEQKQAKSTALDLAASLGINTDNTTEVIERLRMVDAKQLTSAQMMTVLVYSTTIFSSGVSFCPSVEPDIPEAFYTEPSYETLKKGDIAKVPLMIGTASMEAGLFAKLFYLIKPLLVYLDISPSSVPNGKIKKSSFQENRRIGKRLLEKYFASKSISGSANHELITFFTHLIFLIPITRTARLLSPHIPVYFFVNDHQEKYAKLFLEASKFPIDPKTNGVTHGEDVPLIWIYSHLGTPPQSLFIQKKFLQLWKNFATTGNPTPTFDPAIGTIWPPITDNNNISYLAIKDDVKVEYNYKKDIIDFWDETLNEFIK</sequence>
<proteinExistence type="inferred from homology"/>
<dbReference type="EC" id="3.1.1.-" evidence="6"/>
<dbReference type="PANTHER" id="PTHR11559">
    <property type="entry name" value="CARBOXYLESTERASE"/>
    <property type="match status" value="1"/>
</dbReference>
<organism evidence="8 9">
    <name type="scientific">Psylliodes chrysocephalus</name>
    <dbReference type="NCBI Taxonomy" id="3402493"/>
    <lineage>
        <taxon>Eukaryota</taxon>
        <taxon>Metazoa</taxon>
        <taxon>Ecdysozoa</taxon>
        <taxon>Arthropoda</taxon>
        <taxon>Hexapoda</taxon>
        <taxon>Insecta</taxon>
        <taxon>Pterygota</taxon>
        <taxon>Neoptera</taxon>
        <taxon>Endopterygota</taxon>
        <taxon>Coleoptera</taxon>
        <taxon>Polyphaga</taxon>
        <taxon>Cucujiformia</taxon>
        <taxon>Chrysomeloidea</taxon>
        <taxon>Chrysomelidae</taxon>
        <taxon>Galerucinae</taxon>
        <taxon>Alticini</taxon>
        <taxon>Psylliodes</taxon>
    </lineage>
</organism>
<keyword evidence="9" id="KW-1185">Reference proteome</keyword>
<dbReference type="PROSITE" id="PS00122">
    <property type="entry name" value="CARBOXYLESTERASE_B_1"/>
    <property type="match status" value="1"/>
</dbReference>
<dbReference type="EMBL" id="OV651817">
    <property type="protein sequence ID" value="CAH1111292.1"/>
    <property type="molecule type" value="Genomic_DNA"/>
</dbReference>
<dbReference type="Gene3D" id="3.40.50.1820">
    <property type="entry name" value="alpha/beta hydrolase"/>
    <property type="match status" value="1"/>
</dbReference>
<dbReference type="OrthoDB" id="19653at2759"/>
<dbReference type="Proteomes" id="UP001153636">
    <property type="component" value="Chromosome 5"/>
</dbReference>
<dbReference type="SUPFAM" id="SSF53474">
    <property type="entry name" value="alpha/beta-Hydrolases"/>
    <property type="match status" value="1"/>
</dbReference>
<comment type="similarity">
    <text evidence="1 6">Belongs to the type-B carboxylesterase/lipase family.</text>
</comment>
<evidence type="ECO:0000313" key="9">
    <source>
        <dbReference type="Proteomes" id="UP001153636"/>
    </source>
</evidence>
<reference evidence="8" key="1">
    <citation type="submission" date="2022-01" db="EMBL/GenBank/DDBJ databases">
        <authorList>
            <person name="King R."/>
        </authorList>
    </citation>
    <scope>NUCLEOTIDE SEQUENCE</scope>
</reference>
<feature type="domain" description="Carboxylesterase type B" evidence="7">
    <location>
        <begin position="41"/>
        <end position="564"/>
    </location>
</feature>
<dbReference type="AlphaFoldDB" id="A0A9P0GJ99"/>
<keyword evidence="4" id="KW-1015">Disulfide bond</keyword>
<keyword evidence="3 6" id="KW-0378">Hydrolase</keyword>
<evidence type="ECO:0000256" key="5">
    <source>
        <dbReference type="ARBA" id="ARBA00023180"/>
    </source>
</evidence>
<evidence type="ECO:0000256" key="2">
    <source>
        <dbReference type="ARBA" id="ARBA00022487"/>
    </source>
</evidence>
<keyword evidence="2" id="KW-0719">Serine esterase</keyword>
<dbReference type="Pfam" id="PF00135">
    <property type="entry name" value="COesterase"/>
    <property type="match status" value="1"/>
</dbReference>
<protein>
    <recommendedName>
        <fullName evidence="6">Carboxylic ester hydrolase</fullName>
        <ecNumber evidence="6">3.1.1.-</ecNumber>
    </recommendedName>
</protein>
<dbReference type="InterPro" id="IPR019819">
    <property type="entry name" value="Carboxylesterase_B_CS"/>
</dbReference>
<evidence type="ECO:0000256" key="6">
    <source>
        <dbReference type="RuleBase" id="RU361235"/>
    </source>
</evidence>
<evidence type="ECO:0000259" key="7">
    <source>
        <dbReference type="Pfam" id="PF00135"/>
    </source>
</evidence>